<dbReference type="AlphaFoldDB" id="A0A5H2XP49"/>
<gene>
    <name evidence="10" type="ORF">Prudu_1169S004500</name>
</gene>
<dbReference type="GO" id="GO:0090575">
    <property type="term" value="C:RNA polymerase II transcription regulator complex"/>
    <property type="evidence" value="ECO:0007669"/>
    <property type="project" value="TreeGrafter"/>
</dbReference>
<proteinExistence type="predicted"/>
<feature type="domain" description="BHLH" evidence="9">
    <location>
        <begin position="115"/>
        <end position="167"/>
    </location>
</feature>
<accession>A0A5H2XP49</accession>
<dbReference type="PROSITE" id="PS50888">
    <property type="entry name" value="BHLH"/>
    <property type="match status" value="1"/>
</dbReference>
<dbReference type="EMBL" id="AP021506">
    <property type="protein sequence ID" value="BBN69807.1"/>
    <property type="molecule type" value="Genomic_DNA"/>
</dbReference>
<evidence type="ECO:0000313" key="10">
    <source>
        <dbReference type="EMBL" id="BBN69807.1"/>
    </source>
</evidence>
<dbReference type="GO" id="GO:0046983">
    <property type="term" value="F:protein dimerization activity"/>
    <property type="evidence" value="ECO:0007669"/>
    <property type="project" value="InterPro"/>
</dbReference>
<evidence type="ECO:0000256" key="8">
    <source>
        <dbReference type="SAM" id="SignalP"/>
    </source>
</evidence>
<dbReference type="SUPFAM" id="SSF47459">
    <property type="entry name" value="HLH, helix-loop-helix DNA-binding domain"/>
    <property type="match status" value="1"/>
</dbReference>
<dbReference type="CDD" id="cd18914">
    <property type="entry name" value="bHLH_AtORG2_like"/>
    <property type="match status" value="1"/>
</dbReference>
<dbReference type="GO" id="GO:0000981">
    <property type="term" value="F:DNA-binding transcription factor activity, RNA polymerase II-specific"/>
    <property type="evidence" value="ECO:0007669"/>
    <property type="project" value="TreeGrafter"/>
</dbReference>
<feature type="coiled-coil region" evidence="6">
    <location>
        <begin position="157"/>
        <end position="184"/>
    </location>
</feature>
<evidence type="ECO:0000256" key="2">
    <source>
        <dbReference type="ARBA" id="ARBA00023015"/>
    </source>
</evidence>
<keyword evidence="2" id="KW-0805">Transcription regulation</keyword>
<keyword evidence="4" id="KW-0804">Transcription</keyword>
<feature type="signal peptide" evidence="8">
    <location>
        <begin position="1"/>
        <end position="22"/>
    </location>
</feature>
<reference evidence="10" key="1">
    <citation type="journal article" date="2019" name="Science">
        <title>Mutation of a bHLH transcription factor allowed almond domestication.</title>
        <authorList>
            <person name="Sanchez-Perez R."/>
            <person name="Pavan S."/>
            <person name="Mazzeo R."/>
            <person name="Moldovan C."/>
            <person name="Aiese Cigliano R."/>
            <person name="Del Cueto J."/>
            <person name="Ricciardi F."/>
            <person name="Lotti C."/>
            <person name="Ricciardi L."/>
            <person name="Dicenta F."/>
            <person name="Lopez-Marques R.L."/>
            <person name="Lindberg Moller B."/>
        </authorList>
    </citation>
    <scope>NUCLEOTIDE SEQUENCE</scope>
</reference>
<dbReference type="InterPro" id="IPR015660">
    <property type="entry name" value="MASH1/Ascl1a-like"/>
</dbReference>
<evidence type="ECO:0000256" key="5">
    <source>
        <dbReference type="ARBA" id="ARBA00023242"/>
    </source>
</evidence>
<feature type="chain" id="PRO_5023879909" evidence="8">
    <location>
        <begin position="23"/>
        <end position="282"/>
    </location>
</feature>
<evidence type="ECO:0000256" key="1">
    <source>
        <dbReference type="ARBA" id="ARBA00004123"/>
    </source>
</evidence>
<evidence type="ECO:0000259" key="9">
    <source>
        <dbReference type="PROSITE" id="PS50888"/>
    </source>
</evidence>
<dbReference type="InterPro" id="IPR011598">
    <property type="entry name" value="bHLH_dom"/>
</dbReference>
<evidence type="ECO:0000256" key="4">
    <source>
        <dbReference type="ARBA" id="ARBA00023163"/>
    </source>
</evidence>
<name>A0A5H2XP49_PRUDU</name>
<protein>
    <submittedName>
        <fullName evidence="10">Basic helix-loop-helix DNA-binding superfamily protein</fullName>
    </submittedName>
</protein>
<dbReference type="Pfam" id="PF00010">
    <property type="entry name" value="HLH"/>
    <property type="match status" value="1"/>
</dbReference>
<organism evidence="10">
    <name type="scientific">Prunus dulcis</name>
    <name type="common">Almond</name>
    <name type="synonym">Amygdalus dulcis</name>
    <dbReference type="NCBI Taxonomy" id="3755"/>
    <lineage>
        <taxon>Eukaryota</taxon>
        <taxon>Viridiplantae</taxon>
        <taxon>Streptophyta</taxon>
        <taxon>Embryophyta</taxon>
        <taxon>Tracheophyta</taxon>
        <taxon>Spermatophyta</taxon>
        <taxon>Magnoliopsida</taxon>
        <taxon>eudicotyledons</taxon>
        <taxon>Gunneridae</taxon>
        <taxon>Pentapetalae</taxon>
        <taxon>rosids</taxon>
        <taxon>fabids</taxon>
        <taxon>Rosales</taxon>
        <taxon>Rosaceae</taxon>
        <taxon>Amygdaloideae</taxon>
        <taxon>Amygdaleae</taxon>
        <taxon>Prunus</taxon>
    </lineage>
</organism>
<comment type="subcellular location">
    <subcellularLocation>
        <location evidence="1">Nucleus</location>
    </subcellularLocation>
</comment>
<dbReference type="PANTHER" id="PTHR13935:SF106">
    <property type="entry name" value="ACHAETE-SCUTE COMPLEX PROTEIN T5-RELATED"/>
    <property type="match status" value="1"/>
</dbReference>
<keyword evidence="8" id="KW-0732">Signal</keyword>
<dbReference type="Gene3D" id="4.10.280.10">
    <property type="entry name" value="Helix-loop-helix DNA-binding domain"/>
    <property type="match status" value="1"/>
</dbReference>
<evidence type="ECO:0000256" key="7">
    <source>
        <dbReference type="SAM" id="MobiDB-lite"/>
    </source>
</evidence>
<keyword evidence="5" id="KW-0539">Nucleus</keyword>
<dbReference type="PANTHER" id="PTHR13935">
    <property type="entry name" value="ACHAETE-SCUTE TRANSCRIPTION FACTOR-RELATED"/>
    <property type="match status" value="1"/>
</dbReference>
<evidence type="ECO:0000256" key="6">
    <source>
        <dbReference type="SAM" id="Coils"/>
    </source>
</evidence>
<dbReference type="GO" id="GO:0000977">
    <property type="term" value="F:RNA polymerase II transcription regulatory region sequence-specific DNA binding"/>
    <property type="evidence" value="ECO:0007669"/>
    <property type="project" value="TreeGrafter"/>
</dbReference>
<feature type="region of interest" description="Disordered" evidence="7">
    <location>
        <begin position="73"/>
        <end position="92"/>
    </location>
</feature>
<sequence>MNIIDLLLGLGLSDILRLVAHGLNPFDAQTADFPTDGGPPKCVNDLEFQISSNDPHQEDMMQIEDLVPGHEVLPEGSDPSHNNKKMGKGKQQQQHMILFAHPDNNEANPSDVKVERKIVRRDNERQRRQLMAVLNASLRSLLPHELIKGKRSISEHMNEAVNYITHMKRKIQELNAKKEKLRRLYEYDSSAQEFGLENETLGHDLVNSVTNIMVRPTCLGGVEVVISSSCSEDEGLPLSRVLKLLLAEGLCVVECASTRVNERVFHTIQSELLHARVICNKC</sequence>
<dbReference type="InterPro" id="IPR036638">
    <property type="entry name" value="HLH_DNA-bd_sf"/>
</dbReference>
<keyword evidence="6" id="KW-0175">Coiled coil</keyword>
<keyword evidence="3 10" id="KW-0238">DNA-binding</keyword>
<evidence type="ECO:0000256" key="3">
    <source>
        <dbReference type="ARBA" id="ARBA00023125"/>
    </source>
</evidence>